<evidence type="ECO:0000256" key="2">
    <source>
        <dbReference type="ARBA" id="ARBA00023002"/>
    </source>
</evidence>
<dbReference type="GO" id="GO:0004029">
    <property type="term" value="F:aldehyde dehydrogenase (NAD+) activity"/>
    <property type="evidence" value="ECO:0007669"/>
    <property type="project" value="TreeGrafter"/>
</dbReference>
<reference evidence="4" key="2">
    <citation type="submission" date="2025-09" db="UniProtKB">
        <authorList>
            <consortium name="Ensembl"/>
        </authorList>
    </citation>
    <scope>IDENTIFICATION</scope>
</reference>
<dbReference type="InterPro" id="IPR016163">
    <property type="entry name" value="Ald_DH_C"/>
</dbReference>
<dbReference type="InterPro" id="IPR015590">
    <property type="entry name" value="Aldehyde_DH_dom"/>
</dbReference>
<dbReference type="GeneTree" id="ENSGT00940000157944"/>
<evidence type="ECO:0000313" key="4">
    <source>
        <dbReference type="Ensembl" id="ENSTMTP00000017637.1"/>
    </source>
</evidence>
<dbReference type="Ensembl" id="ENSTMTT00000018263.1">
    <property type="protein sequence ID" value="ENSTMTP00000017637.1"/>
    <property type="gene ID" value="ENSTMTG00000012965.1"/>
</dbReference>
<feature type="domain" description="Aldehyde dehydrogenase" evidence="3">
    <location>
        <begin position="1"/>
        <end position="76"/>
    </location>
</feature>
<dbReference type="GO" id="GO:0006081">
    <property type="term" value="P:aldehyde metabolic process"/>
    <property type="evidence" value="ECO:0007669"/>
    <property type="project" value="InterPro"/>
</dbReference>
<dbReference type="Gene3D" id="3.40.309.10">
    <property type="entry name" value="Aldehyde Dehydrogenase, Chain A, domain 2"/>
    <property type="match status" value="1"/>
</dbReference>
<dbReference type="AlphaFoldDB" id="A0A674JCL9"/>
<dbReference type="Pfam" id="PF00171">
    <property type="entry name" value="Aldedh"/>
    <property type="match status" value="1"/>
</dbReference>
<protein>
    <recommendedName>
        <fullName evidence="3">Aldehyde dehydrogenase domain-containing protein</fullName>
    </recommendedName>
</protein>
<dbReference type="Proteomes" id="UP000472274">
    <property type="component" value="Unplaced"/>
</dbReference>
<keyword evidence="2" id="KW-0560">Oxidoreductase</keyword>
<evidence type="ECO:0000256" key="1">
    <source>
        <dbReference type="ARBA" id="ARBA00009986"/>
    </source>
</evidence>
<dbReference type="InterPro" id="IPR016161">
    <property type="entry name" value="Ald_DH/histidinol_DH"/>
</dbReference>
<dbReference type="PANTHER" id="PTHR43570">
    <property type="entry name" value="ALDEHYDE DEHYDROGENASE"/>
    <property type="match status" value="1"/>
</dbReference>
<evidence type="ECO:0000313" key="5">
    <source>
        <dbReference type="Proteomes" id="UP000472274"/>
    </source>
</evidence>
<dbReference type="GO" id="GO:0005737">
    <property type="term" value="C:cytoplasm"/>
    <property type="evidence" value="ECO:0007669"/>
    <property type="project" value="TreeGrafter"/>
</dbReference>
<proteinExistence type="inferred from homology"/>
<dbReference type="InParanoid" id="A0A674JCL9"/>
<keyword evidence="5" id="KW-1185">Reference proteome</keyword>
<dbReference type="SUPFAM" id="SSF53720">
    <property type="entry name" value="ALDH-like"/>
    <property type="match status" value="1"/>
</dbReference>
<dbReference type="FunFam" id="3.40.309.10:FF:000034">
    <property type="entry name" value="Aldehyde dehydrogenase, dimeric NADP-preferring"/>
    <property type="match status" value="1"/>
</dbReference>
<comment type="similarity">
    <text evidence="1">Belongs to the aldehyde dehydrogenase family.</text>
</comment>
<dbReference type="PANTHER" id="PTHR43570:SF16">
    <property type="entry name" value="ALDEHYDE DEHYDROGENASE TYPE III, ISOFORM Q"/>
    <property type="match status" value="1"/>
</dbReference>
<organism evidence="4 5">
    <name type="scientific">Terrapene triunguis</name>
    <name type="common">Three-toed box turtle</name>
    <dbReference type="NCBI Taxonomy" id="2587831"/>
    <lineage>
        <taxon>Eukaryota</taxon>
        <taxon>Metazoa</taxon>
        <taxon>Chordata</taxon>
        <taxon>Craniata</taxon>
        <taxon>Vertebrata</taxon>
        <taxon>Euteleostomi</taxon>
        <taxon>Archelosauria</taxon>
        <taxon>Testudinata</taxon>
        <taxon>Testudines</taxon>
        <taxon>Cryptodira</taxon>
        <taxon>Durocryptodira</taxon>
        <taxon>Testudinoidea</taxon>
        <taxon>Emydidae</taxon>
        <taxon>Terrapene</taxon>
    </lineage>
</organism>
<sequence>MQEEIFGPILPIVTVPNVDEAIAFINSRERPLALYVFASDSKLVRRVLEQTSSGGFGANDTMMQMTLISLPFGGIGTPELCSVWPPTADPAACRDMGWEQGPASLPRA</sequence>
<evidence type="ECO:0000259" key="3">
    <source>
        <dbReference type="Pfam" id="PF00171"/>
    </source>
</evidence>
<dbReference type="GO" id="GO:0004028">
    <property type="term" value="F:3-chloroallyl aldehyde dehydrogenase activity"/>
    <property type="evidence" value="ECO:0007669"/>
    <property type="project" value="TreeGrafter"/>
</dbReference>
<name>A0A674JCL9_9SAUR</name>
<accession>A0A674JCL9</accession>
<dbReference type="InterPro" id="IPR012394">
    <property type="entry name" value="Aldehyde_DH_NAD(P)"/>
</dbReference>
<reference evidence="4" key="1">
    <citation type="submission" date="2025-08" db="UniProtKB">
        <authorList>
            <consortium name="Ensembl"/>
        </authorList>
    </citation>
    <scope>IDENTIFICATION</scope>
</reference>